<dbReference type="AlphaFoldDB" id="F5XMM7"/>
<dbReference type="STRING" id="1032480.MLP_09360"/>
<gene>
    <name evidence="1" type="ordered locus">MLP_09360</name>
</gene>
<dbReference type="Proteomes" id="UP000007947">
    <property type="component" value="Chromosome"/>
</dbReference>
<proteinExistence type="predicted"/>
<keyword evidence="2" id="KW-1185">Reference proteome</keyword>
<reference evidence="1 2" key="1">
    <citation type="submission" date="2011-05" db="EMBL/GenBank/DDBJ databases">
        <title>Whole genome sequence of Microlunatus phosphovorus NM-1.</title>
        <authorList>
            <person name="Hosoyama A."/>
            <person name="Sasaki K."/>
            <person name="Harada T."/>
            <person name="Igarashi R."/>
            <person name="Kawakoshi A."/>
            <person name="Sasagawa M."/>
            <person name="Fukada J."/>
            <person name="Nakamura S."/>
            <person name="Katano Y."/>
            <person name="Hanada S."/>
            <person name="Kamagata Y."/>
            <person name="Nakamura N."/>
            <person name="Yamazaki S."/>
            <person name="Fujita N."/>
        </authorList>
    </citation>
    <scope>NUCLEOTIDE SEQUENCE [LARGE SCALE GENOMIC DNA]</scope>
    <source>
        <strain evidence="2">ATCC 700054 / DSM 10555 / JCM 9379 / NBRC 101784 / NCIMB 13414 / VKM Ac-1990 / NM-1</strain>
    </source>
</reference>
<dbReference type="HOGENOM" id="CLU_2667013_0_0_11"/>
<organism evidence="1 2">
    <name type="scientific">Microlunatus phosphovorus (strain ATCC 700054 / DSM 10555 / JCM 9379 / NBRC 101784 / NCIMB 13414 / VKM Ac-1990 / NM-1)</name>
    <dbReference type="NCBI Taxonomy" id="1032480"/>
    <lineage>
        <taxon>Bacteria</taxon>
        <taxon>Bacillati</taxon>
        <taxon>Actinomycetota</taxon>
        <taxon>Actinomycetes</taxon>
        <taxon>Propionibacteriales</taxon>
        <taxon>Propionibacteriaceae</taxon>
        <taxon>Microlunatus</taxon>
    </lineage>
</organism>
<accession>F5XMM7</accession>
<protein>
    <submittedName>
        <fullName evidence="1">Uncharacterized protein</fullName>
    </submittedName>
</protein>
<dbReference type="KEGG" id="mph:MLP_09360"/>
<evidence type="ECO:0000313" key="1">
    <source>
        <dbReference type="EMBL" id="BAK33950.1"/>
    </source>
</evidence>
<name>F5XMM7_MICPN</name>
<evidence type="ECO:0000313" key="2">
    <source>
        <dbReference type="Proteomes" id="UP000007947"/>
    </source>
</evidence>
<sequence length="75" mass="8332">MQHEVHRHQVVTAVHHQGGSYRLDTASLDSCLIPKRASAADPDEIRRQGRGVAYARTAFAYVFTAGKARTNKARQ</sequence>
<dbReference type="EMBL" id="AP012204">
    <property type="protein sequence ID" value="BAK33950.1"/>
    <property type="molecule type" value="Genomic_DNA"/>
</dbReference>